<name>A0A6B0GYP4_9EURY</name>
<evidence type="ECO:0000259" key="3">
    <source>
        <dbReference type="Pfam" id="PF26224"/>
    </source>
</evidence>
<dbReference type="InterPro" id="IPR026436">
    <property type="entry name" value="CHP04206"/>
</dbReference>
<dbReference type="InterPro" id="IPR058363">
    <property type="entry name" value="DUF8050"/>
</dbReference>
<reference evidence="4 5" key="1">
    <citation type="submission" date="2019-12" db="EMBL/GenBank/DDBJ databases">
        <title>Halocatena pleomorpha gen. nov. sp. nov., an extremely halophilic archaeon of family Halobacteriaceae isolated from saltpan soil.</title>
        <authorList>
            <person name="Pal Y."/>
            <person name="Verma A."/>
            <person name="Krishnamurthi S."/>
            <person name="Kumar P."/>
        </authorList>
    </citation>
    <scope>NUCLEOTIDE SEQUENCE [LARGE SCALE GENOMIC DNA]</scope>
    <source>
        <strain evidence="4 5">JCM 16495</strain>
    </source>
</reference>
<keyword evidence="2" id="KW-1133">Transmembrane helix</keyword>
<keyword evidence="2" id="KW-0472">Membrane</keyword>
<feature type="region of interest" description="Disordered" evidence="1">
    <location>
        <begin position="1"/>
        <end position="34"/>
    </location>
</feature>
<feature type="transmembrane region" description="Helical" evidence="2">
    <location>
        <begin position="149"/>
        <end position="167"/>
    </location>
</feature>
<organism evidence="4 5">
    <name type="scientific">Halomarina oriensis</name>
    <dbReference type="NCBI Taxonomy" id="671145"/>
    <lineage>
        <taxon>Archaea</taxon>
        <taxon>Methanobacteriati</taxon>
        <taxon>Methanobacteriota</taxon>
        <taxon>Stenosarchaea group</taxon>
        <taxon>Halobacteria</taxon>
        <taxon>Halobacteriales</taxon>
        <taxon>Natronomonadaceae</taxon>
        <taxon>Halomarina</taxon>
    </lineage>
</organism>
<evidence type="ECO:0000256" key="2">
    <source>
        <dbReference type="SAM" id="Phobius"/>
    </source>
</evidence>
<protein>
    <submittedName>
        <fullName evidence="4">TIGR04206 family protein</fullName>
    </submittedName>
</protein>
<evidence type="ECO:0000313" key="4">
    <source>
        <dbReference type="EMBL" id="MWG36868.1"/>
    </source>
</evidence>
<feature type="transmembrane region" description="Helical" evidence="2">
    <location>
        <begin position="41"/>
        <end position="69"/>
    </location>
</feature>
<feature type="transmembrane region" description="Helical" evidence="2">
    <location>
        <begin position="123"/>
        <end position="143"/>
    </location>
</feature>
<dbReference type="Proteomes" id="UP000451471">
    <property type="component" value="Unassembled WGS sequence"/>
</dbReference>
<sequence length="179" mass="19502">MADASGPDDDSPHAHQRDVLGDGPGSSPRTRTRGRPARRRVLVVLALGVVPWTVVAGRDLTVVFAFGLLNDDPWSLVWLPDYLRFSSYGRSAAIEAWLVGVGIYAAAVVSALAGVVGWDDRRLTGGLLVLAGVSQFPLAWSFTRRPDTLGLPVGSLLLLVAAWWYYWPAFTTWLDERAD</sequence>
<feature type="domain" description="DUF8050" evidence="3">
    <location>
        <begin position="24"/>
        <end position="175"/>
    </location>
</feature>
<gene>
    <name evidence="4" type="ORF">GQS65_20670</name>
</gene>
<evidence type="ECO:0000313" key="5">
    <source>
        <dbReference type="Proteomes" id="UP000451471"/>
    </source>
</evidence>
<keyword evidence="5" id="KW-1185">Reference proteome</keyword>
<dbReference type="NCBIfam" id="TIGR04206">
    <property type="entry name" value="near_ArtA"/>
    <property type="match status" value="1"/>
</dbReference>
<accession>A0A6B0GYP4</accession>
<keyword evidence="2" id="KW-0812">Transmembrane</keyword>
<dbReference type="AlphaFoldDB" id="A0A6B0GYP4"/>
<dbReference type="Pfam" id="PF26224">
    <property type="entry name" value="DUF8050"/>
    <property type="match status" value="1"/>
</dbReference>
<comment type="caution">
    <text evidence="4">The sequence shown here is derived from an EMBL/GenBank/DDBJ whole genome shotgun (WGS) entry which is preliminary data.</text>
</comment>
<feature type="compositionally biased region" description="Basic and acidic residues" evidence="1">
    <location>
        <begin position="10"/>
        <end position="20"/>
    </location>
</feature>
<dbReference type="EMBL" id="WSZK01000042">
    <property type="protein sequence ID" value="MWG36868.1"/>
    <property type="molecule type" value="Genomic_DNA"/>
</dbReference>
<evidence type="ECO:0000256" key="1">
    <source>
        <dbReference type="SAM" id="MobiDB-lite"/>
    </source>
</evidence>
<feature type="transmembrane region" description="Helical" evidence="2">
    <location>
        <begin position="96"/>
        <end position="116"/>
    </location>
</feature>
<proteinExistence type="predicted"/>